<reference evidence="2 3" key="1">
    <citation type="submission" date="2019-12" db="EMBL/GenBank/DDBJ databases">
        <title>Whole genome shotgun sequence of Streptomyces hygroscopicus subsp. glebosus NBRC 13786.</title>
        <authorList>
            <person name="Ichikawa N."/>
            <person name="Kimura A."/>
            <person name="Kitahashi Y."/>
            <person name="Komaki H."/>
            <person name="Tamura T."/>
        </authorList>
    </citation>
    <scope>NUCLEOTIDE SEQUENCE [LARGE SCALE GENOMIC DNA]</scope>
    <source>
        <strain evidence="2 3">NBRC 13786</strain>
    </source>
</reference>
<dbReference type="EMBL" id="BLIO01000001">
    <property type="protein sequence ID" value="GFE15671.1"/>
    <property type="molecule type" value="Genomic_DNA"/>
</dbReference>
<protein>
    <submittedName>
        <fullName evidence="2">Uncharacterized protein</fullName>
    </submittedName>
</protein>
<evidence type="ECO:0000313" key="2">
    <source>
        <dbReference type="EMBL" id="GFE15671.1"/>
    </source>
</evidence>
<feature type="region of interest" description="Disordered" evidence="1">
    <location>
        <begin position="43"/>
        <end position="64"/>
    </location>
</feature>
<sequence>MSCVPVALTITPVAGLPPMVTVAPVRLVPVIVTGVPPVMSPYRRRSAHGGRGECGGVRAARNGT</sequence>
<dbReference type="Proteomes" id="UP000430079">
    <property type="component" value="Unassembled WGS sequence"/>
</dbReference>
<dbReference type="AlphaFoldDB" id="A0A640SZN4"/>
<keyword evidence="3" id="KW-1185">Reference proteome</keyword>
<gene>
    <name evidence="2" type="ORF">Sgleb_37180</name>
</gene>
<accession>A0A640SZN4</accession>
<comment type="caution">
    <text evidence="2">The sequence shown here is derived from an EMBL/GenBank/DDBJ whole genome shotgun (WGS) entry which is preliminary data.</text>
</comment>
<evidence type="ECO:0000256" key="1">
    <source>
        <dbReference type="SAM" id="MobiDB-lite"/>
    </source>
</evidence>
<evidence type="ECO:0000313" key="3">
    <source>
        <dbReference type="Proteomes" id="UP000430079"/>
    </source>
</evidence>
<proteinExistence type="predicted"/>
<name>A0A640SZN4_9ACTN</name>
<organism evidence="2 3">
    <name type="scientific">Streptomyces glebosus</name>
    <dbReference type="NCBI Taxonomy" id="249580"/>
    <lineage>
        <taxon>Bacteria</taxon>
        <taxon>Bacillati</taxon>
        <taxon>Actinomycetota</taxon>
        <taxon>Actinomycetes</taxon>
        <taxon>Kitasatosporales</taxon>
        <taxon>Streptomycetaceae</taxon>
        <taxon>Streptomyces</taxon>
    </lineage>
</organism>